<feature type="compositionally biased region" description="Gly residues" evidence="1">
    <location>
        <begin position="78"/>
        <end position="90"/>
    </location>
</feature>
<feature type="region of interest" description="Disordered" evidence="1">
    <location>
        <begin position="57"/>
        <end position="109"/>
    </location>
</feature>
<accession>A0A0G3X9U3</accession>
<dbReference type="AlphaFoldDB" id="A0A0G3X9U3"/>
<keyword evidence="3" id="KW-1185">Reference proteome</keyword>
<evidence type="ECO:0000313" key="3">
    <source>
        <dbReference type="Proteomes" id="UP000037643"/>
    </source>
</evidence>
<dbReference type="Proteomes" id="UP000037643">
    <property type="component" value="Chromosome"/>
</dbReference>
<dbReference type="OrthoDB" id="7509131at2"/>
<name>A0A0G3X9U3_9SPHN</name>
<dbReference type="KEGG" id="amx:AM2010_1038"/>
<dbReference type="RefSeq" id="WP_047806179.1">
    <property type="nucleotide sequence ID" value="NZ_CP011805.1"/>
</dbReference>
<proteinExistence type="predicted"/>
<dbReference type="PATRIC" id="fig|543877.4.peg.1053"/>
<sequence length="169" mass="18206">MARRARQTGLNSKVYRHFAVITVCLTATLAIFADGENRSAMAEELDARDEHTALKQEEAEKYGKPRLIATSHDRPRNTGGGFDADGGGEFGAPMDDLGSDQGSGYVPPSRATTQVGLGIDYAALGLTQAQFEALSQAERDALLQQLRAQRTRQARSLLERSAARGGVEL</sequence>
<reference evidence="2 3" key="1">
    <citation type="submission" date="2015-06" db="EMBL/GenBank/DDBJ databases">
        <authorList>
            <person name="Kim K.M."/>
        </authorList>
    </citation>
    <scope>NUCLEOTIDE SEQUENCE [LARGE SCALE GENOMIC DNA]</scope>
    <source>
        <strain evidence="2 3">KCTC 22370</strain>
    </source>
</reference>
<organism evidence="2 3">
    <name type="scientific">Pelagerythrobacter marensis</name>
    <dbReference type="NCBI Taxonomy" id="543877"/>
    <lineage>
        <taxon>Bacteria</taxon>
        <taxon>Pseudomonadati</taxon>
        <taxon>Pseudomonadota</taxon>
        <taxon>Alphaproteobacteria</taxon>
        <taxon>Sphingomonadales</taxon>
        <taxon>Erythrobacteraceae</taxon>
        <taxon>Pelagerythrobacter</taxon>
    </lineage>
</organism>
<protein>
    <submittedName>
        <fullName evidence="2">Uncharacterized protein</fullName>
    </submittedName>
</protein>
<dbReference type="EMBL" id="CP011805">
    <property type="protein sequence ID" value="AKM07113.1"/>
    <property type="molecule type" value="Genomic_DNA"/>
</dbReference>
<gene>
    <name evidence="2" type="ORF">AM2010_1038</name>
</gene>
<evidence type="ECO:0000313" key="2">
    <source>
        <dbReference type="EMBL" id="AKM07113.1"/>
    </source>
</evidence>
<evidence type="ECO:0000256" key="1">
    <source>
        <dbReference type="SAM" id="MobiDB-lite"/>
    </source>
</evidence>